<dbReference type="RefSeq" id="WP_169198631.1">
    <property type="nucleotide sequence ID" value="NZ_WTVH02000010.1"/>
</dbReference>
<dbReference type="EMBL" id="WTVH01000013">
    <property type="protein sequence ID" value="NMF93350.1"/>
    <property type="molecule type" value="Genomic_DNA"/>
</dbReference>
<reference evidence="4" key="1">
    <citation type="submission" date="2019-12" db="EMBL/GenBank/DDBJ databases">
        <title>Comparative genomics gives insights into the taxonomy of the Azoarcus-Aromatoleum group and reveals separate origins of nif in the plant-associated Azoarcus and non-plant-associated Aromatoleum sub-groups.</title>
        <authorList>
            <person name="Lafos M."/>
            <person name="Maluk M."/>
            <person name="Batista M."/>
            <person name="Junghare M."/>
            <person name="Carmona M."/>
            <person name="Faoro H."/>
            <person name="Cruz L.M."/>
            <person name="Battistoni F."/>
            <person name="De Souza E."/>
            <person name="Pedrosa F."/>
            <person name="Chen W.-M."/>
            <person name="Poole P.S."/>
            <person name="Dixon R.A."/>
            <person name="James E.K."/>
        </authorList>
    </citation>
    <scope>NUCLEOTIDE SEQUENCE</scope>
    <source>
        <strain evidence="4">U120</strain>
    </source>
</reference>
<dbReference type="InterPro" id="IPR051257">
    <property type="entry name" value="Diverse_CBS-Domain"/>
</dbReference>
<dbReference type="CDD" id="cd04622">
    <property type="entry name" value="CBS_pair_HRP1_like"/>
    <property type="match status" value="1"/>
</dbReference>
<accession>A0ABX1MZC2</accession>
<feature type="domain" description="CBS" evidence="3">
    <location>
        <begin position="7"/>
        <end position="65"/>
    </location>
</feature>
<evidence type="ECO:0000256" key="1">
    <source>
        <dbReference type="ARBA" id="ARBA00023122"/>
    </source>
</evidence>
<comment type="caution">
    <text evidence="4">The sequence shown here is derived from an EMBL/GenBank/DDBJ whole genome shotgun (WGS) entry which is preliminary data.</text>
</comment>
<feature type="domain" description="CBS" evidence="3">
    <location>
        <begin position="71"/>
        <end position="128"/>
    </location>
</feature>
<dbReference type="Proteomes" id="UP000601990">
    <property type="component" value="Unassembled WGS sequence"/>
</dbReference>
<dbReference type="PANTHER" id="PTHR43080">
    <property type="entry name" value="CBS DOMAIN-CONTAINING PROTEIN CBSX3, MITOCHONDRIAL"/>
    <property type="match status" value="1"/>
</dbReference>
<gene>
    <name evidence="4" type="ORF">GO608_08410</name>
</gene>
<proteinExistence type="predicted"/>
<sequence length="141" mass="15410">MQVSEAMTMDVRMLDPEQTIEDAARMMAEWNVGALPVNDGEKLIGMVTDRDITVRAVASGKSPDTRVRDVMTKEVKYCFEDEDIAHVARNMGDEQIHRLVVLDRNKRLVGIVALADIANTEGAEPAGEAICGISEPTGSTH</sequence>
<evidence type="ECO:0000259" key="3">
    <source>
        <dbReference type="PROSITE" id="PS51371"/>
    </source>
</evidence>
<evidence type="ECO:0000313" key="5">
    <source>
        <dbReference type="Proteomes" id="UP000601990"/>
    </source>
</evidence>
<dbReference type="Pfam" id="PF00571">
    <property type="entry name" value="CBS"/>
    <property type="match status" value="2"/>
</dbReference>
<keyword evidence="5" id="KW-1185">Reference proteome</keyword>
<dbReference type="SMART" id="SM00116">
    <property type="entry name" value="CBS"/>
    <property type="match status" value="2"/>
</dbReference>
<protein>
    <submittedName>
        <fullName evidence="4">CBS domain-containing protein</fullName>
    </submittedName>
</protein>
<evidence type="ECO:0000313" key="4">
    <source>
        <dbReference type="EMBL" id="NMF93350.1"/>
    </source>
</evidence>
<dbReference type="InterPro" id="IPR000644">
    <property type="entry name" value="CBS_dom"/>
</dbReference>
<dbReference type="InterPro" id="IPR046342">
    <property type="entry name" value="CBS_dom_sf"/>
</dbReference>
<dbReference type="Gene3D" id="3.10.580.10">
    <property type="entry name" value="CBS-domain"/>
    <property type="match status" value="1"/>
</dbReference>
<dbReference type="PROSITE" id="PS51371">
    <property type="entry name" value="CBS"/>
    <property type="match status" value="2"/>
</dbReference>
<keyword evidence="1 2" id="KW-0129">CBS domain</keyword>
<dbReference type="PANTHER" id="PTHR43080:SF2">
    <property type="entry name" value="CBS DOMAIN-CONTAINING PROTEIN"/>
    <property type="match status" value="1"/>
</dbReference>
<organism evidence="4 5">
    <name type="scientific">Aromatoleum buckelii</name>
    <dbReference type="NCBI Taxonomy" id="200254"/>
    <lineage>
        <taxon>Bacteria</taxon>
        <taxon>Pseudomonadati</taxon>
        <taxon>Pseudomonadota</taxon>
        <taxon>Betaproteobacteria</taxon>
        <taxon>Rhodocyclales</taxon>
        <taxon>Rhodocyclaceae</taxon>
        <taxon>Aromatoleum</taxon>
    </lineage>
</organism>
<evidence type="ECO:0000256" key="2">
    <source>
        <dbReference type="PROSITE-ProRule" id="PRU00703"/>
    </source>
</evidence>
<dbReference type="SUPFAM" id="SSF54631">
    <property type="entry name" value="CBS-domain pair"/>
    <property type="match status" value="1"/>
</dbReference>
<name>A0ABX1MZC2_9RHOO</name>